<evidence type="ECO:0000256" key="1">
    <source>
        <dbReference type="ARBA" id="ARBA00001931"/>
    </source>
</evidence>
<dbReference type="Proteomes" id="UP001187192">
    <property type="component" value="Unassembled WGS sequence"/>
</dbReference>
<comment type="similarity">
    <text evidence="2">Belongs to the bacterial PQQ dehydrogenase family.</text>
</comment>
<comment type="caution">
    <text evidence="6">The sequence shown here is derived from an EMBL/GenBank/DDBJ whole genome shotgun (WGS) entry which is preliminary data.</text>
</comment>
<feature type="signal peptide" evidence="4">
    <location>
        <begin position="1"/>
        <end position="23"/>
    </location>
</feature>
<accession>A0AA87ZXX7</accession>
<dbReference type="GO" id="GO:0016491">
    <property type="term" value="F:oxidoreductase activity"/>
    <property type="evidence" value="ECO:0007669"/>
    <property type="project" value="UniProtKB-KW"/>
</dbReference>
<evidence type="ECO:0000256" key="2">
    <source>
        <dbReference type="ARBA" id="ARBA00008156"/>
    </source>
</evidence>
<evidence type="ECO:0000313" key="6">
    <source>
        <dbReference type="EMBL" id="GMN41795.1"/>
    </source>
</evidence>
<name>A0AA87ZXX7_FICCA</name>
<dbReference type="Pfam" id="PF13360">
    <property type="entry name" value="PQQ_2"/>
    <property type="match status" value="2"/>
</dbReference>
<dbReference type="AlphaFoldDB" id="A0AA87ZXX7"/>
<evidence type="ECO:0000256" key="4">
    <source>
        <dbReference type="SAM" id="SignalP"/>
    </source>
</evidence>
<sequence length="533" mass="56793">MACANKTPKLCLGTITFLVMVLSLHTLVDNSVAVWLNHGSDITNDRNANEEVGISPRTVSKLRLRWKFLAGRDITATPAIANGVAYFPSWNGNIYAVNTLNGGLIWQRNLHELTGLNGTGVTVNFTVSRTTPAIAGDLLIFGTYGPALIFAVSRFDGRLVWSTLLDPRPRAVITTSGTAYLGGFYVGVSSLEVALPANLCCTFRGSMVKVDVRTGRVLWQTYTLPDNGGKRGGYAGAAIWGSSPAIDVKRRHVYVGTGQLYTAPAEVLKCQEEQNKQPGKPTGPDQCIGPDIHYNSILAFDIVSGEIVWSTQLGGYDVFYFVCLVPNNPDCPPGPNLDADFGEAPMLLTINLNGTGRDVAVAVQKSGFVWALDRDNGDIVWFKLAGPGSLEGGGVWGAATDGRRVYTNIVNADRKPFGVPPQTANSGGWVALDVNTGRILWTTPDPANDTAHGPVTVANGVVFAGSVAPTGPFYTMDAETGRILWTANTGATVYGGASVSYGCVFIGSGYNVNLARFHPTWTPGTSLFAYCVV</sequence>
<dbReference type="EMBL" id="BTGU01000013">
    <property type="protein sequence ID" value="GMN41795.1"/>
    <property type="molecule type" value="Genomic_DNA"/>
</dbReference>
<proteinExistence type="inferred from homology"/>
<dbReference type="Gene3D" id="2.140.10.10">
    <property type="entry name" value="Quinoprotein alcohol dehydrogenase-like superfamily"/>
    <property type="match status" value="1"/>
</dbReference>
<organism evidence="6 7">
    <name type="scientific">Ficus carica</name>
    <name type="common">Common fig</name>
    <dbReference type="NCBI Taxonomy" id="3494"/>
    <lineage>
        <taxon>Eukaryota</taxon>
        <taxon>Viridiplantae</taxon>
        <taxon>Streptophyta</taxon>
        <taxon>Embryophyta</taxon>
        <taxon>Tracheophyta</taxon>
        <taxon>Spermatophyta</taxon>
        <taxon>Magnoliopsida</taxon>
        <taxon>eudicotyledons</taxon>
        <taxon>Gunneridae</taxon>
        <taxon>Pentapetalae</taxon>
        <taxon>rosids</taxon>
        <taxon>fabids</taxon>
        <taxon>Rosales</taxon>
        <taxon>Moraceae</taxon>
        <taxon>Ficeae</taxon>
        <taxon>Ficus</taxon>
    </lineage>
</organism>
<keyword evidence="4" id="KW-0732">Signal</keyword>
<dbReference type="SUPFAM" id="SSF50998">
    <property type="entry name" value="Quinoprotein alcohol dehydrogenase-like"/>
    <property type="match status" value="1"/>
</dbReference>
<keyword evidence="3" id="KW-0560">Oxidoreductase</keyword>
<reference evidence="6" key="1">
    <citation type="submission" date="2023-07" db="EMBL/GenBank/DDBJ databases">
        <title>draft genome sequence of fig (Ficus carica).</title>
        <authorList>
            <person name="Takahashi T."/>
            <person name="Nishimura K."/>
        </authorList>
    </citation>
    <scope>NUCLEOTIDE SEQUENCE</scope>
</reference>
<dbReference type="InterPro" id="IPR018391">
    <property type="entry name" value="PQQ_b-propeller_rpt"/>
</dbReference>
<dbReference type="PANTHER" id="PTHR32303">
    <property type="entry name" value="QUINOPROTEIN ALCOHOL DEHYDROGENASE (CYTOCHROME C)"/>
    <property type="match status" value="1"/>
</dbReference>
<comment type="cofactor">
    <cofactor evidence="1">
        <name>pyrroloquinoline quinone</name>
        <dbReference type="ChEBI" id="CHEBI:58442"/>
    </cofactor>
</comment>
<evidence type="ECO:0000259" key="5">
    <source>
        <dbReference type="Pfam" id="PF13360"/>
    </source>
</evidence>
<evidence type="ECO:0000256" key="3">
    <source>
        <dbReference type="ARBA" id="ARBA00023002"/>
    </source>
</evidence>
<dbReference type="InterPro" id="IPR002372">
    <property type="entry name" value="PQQ_rpt_dom"/>
</dbReference>
<feature type="domain" description="Pyrrolo-quinoline quinone repeat" evidence="5">
    <location>
        <begin position="428"/>
        <end position="506"/>
    </location>
</feature>
<evidence type="ECO:0000313" key="7">
    <source>
        <dbReference type="Proteomes" id="UP001187192"/>
    </source>
</evidence>
<keyword evidence="7" id="KW-1185">Reference proteome</keyword>
<dbReference type="SMART" id="SM00564">
    <property type="entry name" value="PQQ"/>
    <property type="match status" value="6"/>
</dbReference>
<gene>
    <name evidence="6" type="ORF">TIFTF001_011020</name>
</gene>
<dbReference type="InterPro" id="IPR011047">
    <property type="entry name" value="Quinoprotein_ADH-like_sf"/>
</dbReference>
<dbReference type="PANTHER" id="PTHR32303:SF18">
    <property type="entry name" value="POLYVINYLALCOHOL DEHYDROGENASE-LIKE"/>
    <property type="match status" value="1"/>
</dbReference>
<feature type="chain" id="PRO_5041681892" description="Pyrrolo-quinoline quinone repeat domain-containing protein" evidence="4">
    <location>
        <begin position="24"/>
        <end position="533"/>
    </location>
</feature>
<feature type="domain" description="Pyrrolo-quinoline quinone repeat" evidence="5">
    <location>
        <begin position="65"/>
        <end position="311"/>
    </location>
</feature>
<protein>
    <recommendedName>
        <fullName evidence="5">Pyrrolo-quinoline quinone repeat domain-containing protein</fullName>
    </recommendedName>
</protein>